<dbReference type="GO" id="GO:0003677">
    <property type="term" value="F:DNA binding"/>
    <property type="evidence" value="ECO:0007669"/>
    <property type="project" value="InterPro"/>
</dbReference>
<protein>
    <submittedName>
        <fullName evidence="2">Helix-turn-helix XRE-family like protein</fullName>
    </submittedName>
</protein>
<reference evidence="2" key="1">
    <citation type="journal article" date="2021" name="Proc. Natl. Acad. Sci. U.S.A.">
        <title>A Catalog of Tens of Thousands of Viruses from Human Metagenomes Reveals Hidden Associations with Chronic Diseases.</title>
        <authorList>
            <person name="Tisza M.J."/>
            <person name="Buck C.B."/>
        </authorList>
    </citation>
    <scope>NUCLEOTIDE SEQUENCE</scope>
    <source>
        <strain evidence="2">CtpnN3</strain>
    </source>
</reference>
<dbReference type="SUPFAM" id="SSF47413">
    <property type="entry name" value="lambda repressor-like DNA-binding domains"/>
    <property type="match status" value="1"/>
</dbReference>
<dbReference type="EMBL" id="BK015632">
    <property type="protein sequence ID" value="DAE16846.1"/>
    <property type="molecule type" value="Genomic_DNA"/>
</dbReference>
<evidence type="ECO:0000313" key="2">
    <source>
        <dbReference type="EMBL" id="DAE16846.1"/>
    </source>
</evidence>
<dbReference type="Pfam" id="PF01381">
    <property type="entry name" value="HTH_3"/>
    <property type="match status" value="1"/>
</dbReference>
<dbReference type="Gene3D" id="1.10.260.40">
    <property type="entry name" value="lambda repressor-like DNA-binding domains"/>
    <property type="match status" value="1"/>
</dbReference>
<dbReference type="CDD" id="cd00093">
    <property type="entry name" value="HTH_XRE"/>
    <property type="match status" value="1"/>
</dbReference>
<feature type="domain" description="HTH cro/C1-type" evidence="1">
    <location>
        <begin position="49"/>
        <end position="104"/>
    </location>
</feature>
<accession>A0A8S5QC20</accession>
<dbReference type="SMART" id="SM00530">
    <property type="entry name" value="HTH_XRE"/>
    <property type="match status" value="1"/>
</dbReference>
<proteinExistence type="predicted"/>
<organism evidence="2">
    <name type="scientific">Siphoviridae sp. ctpnN3</name>
    <dbReference type="NCBI Taxonomy" id="2825677"/>
    <lineage>
        <taxon>Viruses</taxon>
        <taxon>Duplodnaviria</taxon>
        <taxon>Heunggongvirae</taxon>
        <taxon>Uroviricota</taxon>
        <taxon>Caudoviricetes</taxon>
    </lineage>
</organism>
<evidence type="ECO:0000259" key="1">
    <source>
        <dbReference type="SMART" id="SM00530"/>
    </source>
</evidence>
<sequence length="149" mass="16773">MHGDVILCCICNHDRVSLWPPLCGLLSQSSTTSMSDQDENNTSGNFSLRLLEMMKRRGLTQKDLAILTNLSQGAVSKYLRGLAFPKSLELYKISKVLGVPMEWLMGGDEPICDNIDDYWHQEVIRLQAQLDMAISTLEGTLQSLKSKRR</sequence>
<dbReference type="InterPro" id="IPR001387">
    <property type="entry name" value="Cro/C1-type_HTH"/>
</dbReference>
<dbReference type="InterPro" id="IPR010982">
    <property type="entry name" value="Lambda_DNA-bd_dom_sf"/>
</dbReference>
<name>A0A8S5QC20_9CAUD</name>